<dbReference type="Pfam" id="PF01944">
    <property type="entry name" value="SpoIIM"/>
    <property type="match status" value="1"/>
</dbReference>
<proteinExistence type="predicted"/>
<dbReference type="EMBL" id="JBHRSW010000007">
    <property type="protein sequence ID" value="MFC3121128.1"/>
    <property type="molecule type" value="Genomic_DNA"/>
</dbReference>
<evidence type="ECO:0000256" key="1">
    <source>
        <dbReference type="SAM" id="Phobius"/>
    </source>
</evidence>
<feature type="transmembrane region" description="Helical" evidence="1">
    <location>
        <begin position="288"/>
        <end position="309"/>
    </location>
</feature>
<name>A0ABV7FLC1_9ALTE</name>
<dbReference type="RefSeq" id="WP_376919267.1">
    <property type="nucleotide sequence ID" value="NZ_JBHRSW010000007.1"/>
</dbReference>
<organism evidence="2 3">
    <name type="scientific">Agaribacter flavus</name>
    <dbReference type="NCBI Taxonomy" id="1902781"/>
    <lineage>
        <taxon>Bacteria</taxon>
        <taxon>Pseudomonadati</taxon>
        <taxon>Pseudomonadota</taxon>
        <taxon>Gammaproteobacteria</taxon>
        <taxon>Alteromonadales</taxon>
        <taxon>Alteromonadaceae</taxon>
        <taxon>Agaribacter</taxon>
    </lineage>
</organism>
<feature type="transmembrane region" description="Helical" evidence="1">
    <location>
        <begin position="169"/>
        <end position="191"/>
    </location>
</feature>
<keyword evidence="1" id="KW-0472">Membrane</keyword>
<sequence length="317" mass="35625">MKQHDFIAKNKENWVLFEKLALQDKLVNDFDLPKMYRQICHDLATAKARQYSPDLIQQLNALLLLGQSRLYKPSNRVLGSIVRFFTKNFKQGLIDIRLYVIWAHILFYGPAITAFAIVTLQPENANIFVDSGTISSIERMYNPNSSHFAKERPSDSDFLMFGHYIRNNISIAFQCFVGGILLGLGSLFYLVYNALFFGAISGHIVNIDYNITFFSFVVTHGAFELTAIVLSGAAGGVMGKHLIAPGEYSRLASLKLAGKRTFSVVIGCFILLVLAAFVEAFWSSSQTIPAYIKYIVGGLCWVWILSFVFRRGNNATR</sequence>
<feature type="transmembrane region" description="Helical" evidence="1">
    <location>
        <begin position="260"/>
        <end position="282"/>
    </location>
</feature>
<dbReference type="PANTHER" id="PTHR35337:SF1">
    <property type="entry name" value="SLR1478 PROTEIN"/>
    <property type="match status" value="1"/>
</dbReference>
<keyword evidence="3" id="KW-1185">Reference proteome</keyword>
<gene>
    <name evidence="2" type="ORF">ACFOHL_05815</name>
</gene>
<accession>A0ABV7FLC1</accession>
<dbReference type="Proteomes" id="UP001595478">
    <property type="component" value="Unassembled WGS sequence"/>
</dbReference>
<protein>
    <submittedName>
        <fullName evidence="2">Stage II sporulation protein M</fullName>
    </submittedName>
</protein>
<keyword evidence="1" id="KW-1133">Transmembrane helix</keyword>
<comment type="caution">
    <text evidence="2">The sequence shown here is derived from an EMBL/GenBank/DDBJ whole genome shotgun (WGS) entry which is preliminary data.</text>
</comment>
<dbReference type="PANTHER" id="PTHR35337">
    <property type="entry name" value="SLR1478 PROTEIN"/>
    <property type="match status" value="1"/>
</dbReference>
<keyword evidence="1" id="KW-0812">Transmembrane</keyword>
<evidence type="ECO:0000313" key="3">
    <source>
        <dbReference type="Proteomes" id="UP001595478"/>
    </source>
</evidence>
<reference evidence="3" key="1">
    <citation type="journal article" date="2019" name="Int. J. Syst. Evol. Microbiol.">
        <title>The Global Catalogue of Microorganisms (GCM) 10K type strain sequencing project: providing services to taxonomists for standard genome sequencing and annotation.</title>
        <authorList>
            <consortium name="The Broad Institute Genomics Platform"/>
            <consortium name="The Broad Institute Genome Sequencing Center for Infectious Disease"/>
            <person name="Wu L."/>
            <person name="Ma J."/>
        </authorList>
    </citation>
    <scope>NUCLEOTIDE SEQUENCE [LARGE SCALE GENOMIC DNA]</scope>
    <source>
        <strain evidence="3">KCTC 52473</strain>
    </source>
</reference>
<dbReference type="InterPro" id="IPR002798">
    <property type="entry name" value="SpoIIM-like"/>
</dbReference>
<evidence type="ECO:0000313" key="2">
    <source>
        <dbReference type="EMBL" id="MFC3121128.1"/>
    </source>
</evidence>
<feature type="transmembrane region" description="Helical" evidence="1">
    <location>
        <begin position="211"/>
        <end position="239"/>
    </location>
</feature>